<proteinExistence type="predicted"/>
<dbReference type="Proteomes" id="UP000009168">
    <property type="component" value="Unassembled WGS sequence"/>
</dbReference>
<dbReference type="EMBL" id="GG662631">
    <property type="protein sequence ID" value="EAS00019.1"/>
    <property type="molecule type" value="Genomic_DNA"/>
</dbReference>
<dbReference type="KEGG" id="tet:TTHERM_01196970"/>
<sequence>MSSFNNSNYFFQSNQDIQSYSQIDNQLNIQINPKLFYGSETSIAQISDDLNTGLTSFCAQKNINQLQENLSSPESGSQLRSSFASNQSHYSSDSSREVEMAQFGFTKINQMEIESECLTVSDETKVNYSSPSFQIASQAHLIPGDYLIEFNQLESLLQINAGNQVDFNNSQINTWKKCIQIEKDQSENGCFYVSLGQKEDSYPTQIYEAAQIIQSLKEKKLLISNQMREEESQKFENRIQMIENILESVSKKSNEAQQLQNQINQQAFYENYQLSLKKAKNIMREIVNANGSTKSFVFAQIKAFNPKSLSKEITQMIYSPKLVKILYNESAADNLFYNQILRKGIIEMFDSQGHLLLNSLEIEKSSEVDLQSSQSLKNQKISLTLYTSDNFQVPITVTLKKYNLSQGDQIQCSAVDHELLVFDIKIKIKYQKQLKTMRNNAQELLIKKKICKKNSPTVGKKMLKKKANGNHKSKSQSDCQCSSCQTNQTENQQEYFGYYLETLGFLNKFYPEKLQSDSDKFDLIQLSK</sequence>
<protein>
    <submittedName>
        <fullName evidence="3">Uncharacterized protein</fullName>
    </submittedName>
</protein>
<dbReference type="AlphaFoldDB" id="Q23U31"/>
<accession>Q23U31</accession>
<evidence type="ECO:0000313" key="4">
    <source>
        <dbReference type="Proteomes" id="UP000009168"/>
    </source>
</evidence>
<name>Q23U31_TETTS</name>
<feature type="coiled-coil region" evidence="1">
    <location>
        <begin position="213"/>
        <end position="262"/>
    </location>
</feature>
<gene>
    <name evidence="3" type="ORF">TTHERM_01196970</name>
</gene>
<keyword evidence="1" id="KW-0175">Coiled coil</keyword>
<dbReference type="HOGENOM" id="CLU_516325_0_0_1"/>
<organism evidence="3 4">
    <name type="scientific">Tetrahymena thermophila (strain SB210)</name>
    <dbReference type="NCBI Taxonomy" id="312017"/>
    <lineage>
        <taxon>Eukaryota</taxon>
        <taxon>Sar</taxon>
        <taxon>Alveolata</taxon>
        <taxon>Ciliophora</taxon>
        <taxon>Intramacronucleata</taxon>
        <taxon>Oligohymenophorea</taxon>
        <taxon>Hymenostomatida</taxon>
        <taxon>Tetrahymenina</taxon>
        <taxon>Tetrahymenidae</taxon>
        <taxon>Tetrahymena</taxon>
    </lineage>
</organism>
<evidence type="ECO:0000313" key="3">
    <source>
        <dbReference type="EMBL" id="EAS00019.1"/>
    </source>
</evidence>
<evidence type="ECO:0000256" key="1">
    <source>
        <dbReference type="SAM" id="Coils"/>
    </source>
</evidence>
<dbReference type="GeneID" id="7824766"/>
<feature type="region of interest" description="Disordered" evidence="2">
    <location>
        <begin position="69"/>
        <end position="95"/>
    </location>
</feature>
<reference evidence="4" key="1">
    <citation type="journal article" date="2006" name="PLoS Biol.">
        <title>Macronuclear genome sequence of the ciliate Tetrahymena thermophila, a model eukaryote.</title>
        <authorList>
            <person name="Eisen J.A."/>
            <person name="Coyne R.S."/>
            <person name="Wu M."/>
            <person name="Wu D."/>
            <person name="Thiagarajan M."/>
            <person name="Wortman J.R."/>
            <person name="Badger J.H."/>
            <person name="Ren Q."/>
            <person name="Amedeo P."/>
            <person name="Jones K.M."/>
            <person name="Tallon L.J."/>
            <person name="Delcher A.L."/>
            <person name="Salzberg S.L."/>
            <person name="Silva J.C."/>
            <person name="Haas B.J."/>
            <person name="Majoros W.H."/>
            <person name="Farzad M."/>
            <person name="Carlton J.M."/>
            <person name="Smith R.K. Jr."/>
            <person name="Garg J."/>
            <person name="Pearlman R.E."/>
            <person name="Karrer K.M."/>
            <person name="Sun L."/>
            <person name="Manning G."/>
            <person name="Elde N.C."/>
            <person name="Turkewitz A.P."/>
            <person name="Asai D.J."/>
            <person name="Wilkes D.E."/>
            <person name="Wang Y."/>
            <person name="Cai H."/>
            <person name="Collins K."/>
            <person name="Stewart B.A."/>
            <person name="Lee S.R."/>
            <person name="Wilamowska K."/>
            <person name="Weinberg Z."/>
            <person name="Ruzzo W.L."/>
            <person name="Wloga D."/>
            <person name="Gaertig J."/>
            <person name="Frankel J."/>
            <person name="Tsao C.-C."/>
            <person name="Gorovsky M.A."/>
            <person name="Keeling P.J."/>
            <person name="Waller R.F."/>
            <person name="Patron N.J."/>
            <person name="Cherry J.M."/>
            <person name="Stover N.A."/>
            <person name="Krieger C.J."/>
            <person name="del Toro C."/>
            <person name="Ryder H.F."/>
            <person name="Williamson S.C."/>
            <person name="Barbeau R.A."/>
            <person name="Hamilton E.P."/>
            <person name="Orias E."/>
        </authorList>
    </citation>
    <scope>NUCLEOTIDE SEQUENCE [LARGE SCALE GENOMIC DNA]</scope>
    <source>
        <strain evidence="4">SB210</strain>
    </source>
</reference>
<feature type="compositionally biased region" description="Polar residues" evidence="2">
    <location>
        <begin position="69"/>
        <end position="93"/>
    </location>
</feature>
<dbReference type="InParanoid" id="Q23U31"/>
<dbReference type="RefSeq" id="XP_001020264.1">
    <property type="nucleotide sequence ID" value="XM_001020264.1"/>
</dbReference>
<keyword evidence="4" id="KW-1185">Reference proteome</keyword>
<evidence type="ECO:0000256" key="2">
    <source>
        <dbReference type="SAM" id="MobiDB-lite"/>
    </source>
</evidence>